<protein>
    <submittedName>
        <fullName evidence="2">Uncharacterized protein</fullName>
    </submittedName>
</protein>
<accession>A0ABD2MV24</accession>
<dbReference type="EMBL" id="JABFTP020000021">
    <property type="protein sequence ID" value="KAL3270102.1"/>
    <property type="molecule type" value="Genomic_DNA"/>
</dbReference>
<gene>
    <name evidence="2" type="ORF">HHI36_009160</name>
</gene>
<reference evidence="2 3" key="1">
    <citation type="journal article" date="2021" name="BMC Biol.">
        <title>Horizontally acquired antibacterial genes associated with adaptive radiation of ladybird beetles.</title>
        <authorList>
            <person name="Li H.S."/>
            <person name="Tang X.F."/>
            <person name="Huang Y.H."/>
            <person name="Xu Z.Y."/>
            <person name="Chen M.L."/>
            <person name="Du X.Y."/>
            <person name="Qiu B.Y."/>
            <person name="Chen P.T."/>
            <person name="Zhang W."/>
            <person name="Slipinski A."/>
            <person name="Escalona H.E."/>
            <person name="Waterhouse R.M."/>
            <person name="Zwick A."/>
            <person name="Pang H."/>
        </authorList>
    </citation>
    <scope>NUCLEOTIDE SEQUENCE [LARGE SCALE GENOMIC DNA]</scope>
    <source>
        <strain evidence="2">SYSU2018</strain>
    </source>
</reference>
<name>A0ABD2MV24_9CUCU</name>
<keyword evidence="3" id="KW-1185">Reference proteome</keyword>
<organism evidence="2 3">
    <name type="scientific">Cryptolaemus montrouzieri</name>
    <dbReference type="NCBI Taxonomy" id="559131"/>
    <lineage>
        <taxon>Eukaryota</taxon>
        <taxon>Metazoa</taxon>
        <taxon>Ecdysozoa</taxon>
        <taxon>Arthropoda</taxon>
        <taxon>Hexapoda</taxon>
        <taxon>Insecta</taxon>
        <taxon>Pterygota</taxon>
        <taxon>Neoptera</taxon>
        <taxon>Endopterygota</taxon>
        <taxon>Coleoptera</taxon>
        <taxon>Polyphaga</taxon>
        <taxon>Cucujiformia</taxon>
        <taxon>Coccinelloidea</taxon>
        <taxon>Coccinellidae</taxon>
        <taxon>Scymninae</taxon>
        <taxon>Scymnini</taxon>
        <taxon>Cryptolaemus</taxon>
    </lineage>
</organism>
<comment type="caution">
    <text evidence="2">The sequence shown here is derived from an EMBL/GenBank/DDBJ whole genome shotgun (WGS) entry which is preliminary data.</text>
</comment>
<sequence length="137" mass="15473">MNQNEEDVGNEWQTVGGKKTRLTGRTGLRPSPIKGQNKNLNELEVAKKRSALFLTGFYPAVPPEDILEFLKDNEIGNDTKCFKMKTRKDGKKSSFKLIIPLKQKDRILSTELWPTGISVNNFMNISQNFSQRGGKAD</sequence>
<proteinExistence type="predicted"/>
<evidence type="ECO:0000313" key="3">
    <source>
        <dbReference type="Proteomes" id="UP001516400"/>
    </source>
</evidence>
<dbReference type="AlphaFoldDB" id="A0ABD2MV24"/>
<feature type="region of interest" description="Disordered" evidence="1">
    <location>
        <begin position="1"/>
        <end position="36"/>
    </location>
</feature>
<dbReference type="Proteomes" id="UP001516400">
    <property type="component" value="Unassembled WGS sequence"/>
</dbReference>
<evidence type="ECO:0000313" key="2">
    <source>
        <dbReference type="EMBL" id="KAL3270102.1"/>
    </source>
</evidence>
<evidence type="ECO:0000256" key="1">
    <source>
        <dbReference type="SAM" id="MobiDB-lite"/>
    </source>
</evidence>